<comment type="caution">
    <text evidence="2">The sequence shown here is derived from an EMBL/GenBank/DDBJ whole genome shotgun (WGS) entry which is preliminary data.</text>
</comment>
<keyword evidence="3" id="KW-1185">Reference proteome</keyword>
<dbReference type="Gene3D" id="3.40.630.30">
    <property type="match status" value="1"/>
</dbReference>
<dbReference type="PROSITE" id="PS51186">
    <property type="entry name" value="GNAT"/>
    <property type="match status" value="1"/>
</dbReference>
<dbReference type="Proteomes" id="UP000252530">
    <property type="component" value="Unassembled WGS sequence"/>
</dbReference>
<dbReference type="InterPro" id="IPR016181">
    <property type="entry name" value="Acyl_CoA_acyltransferase"/>
</dbReference>
<evidence type="ECO:0000313" key="2">
    <source>
        <dbReference type="EMBL" id="RBP98119.1"/>
    </source>
</evidence>
<evidence type="ECO:0000313" key="3">
    <source>
        <dbReference type="Proteomes" id="UP000252530"/>
    </source>
</evidence>
<dbReference type="SUPFAM" id="SSF55729">
    <property type="entry name" value="Acyl-CoA N-acyltransferases (Nat)"/>
    <property type="match status" value="1"/>
</dbReference>
<dbReference type="RefSeq" id="WP_113859803.1">
    <property type="nucleotide sequence ID" value="NZ_PDCG01000002.1"/>
</dbReference>
<accession>A0A366K8X5</accession>
<proteinExistence type="predicted"/>
<dbReference type="AlphaFoldDB" id="A0A366K8X5"/>
<dbReference type="EMBL" id="PDCG01000002">
    <property type="protein sequence ID" value="RBP98119.1"/>
    <property type="molecule type" value="Genomic_DNA"/>
</dbReference>
<sequence length="80" mass="8916">MSYYVASDARGSGVGSHLVQALLEQSRILSLGLMVAYIFDDNLASRHVLEPFAFEYGGCLPAAARDSRRMHDVSYWYLSL</sequence>
<gene>
    <name evidence="2" type="ORF">CRD60_02885</name>
</gene>
<reference evidence="2 3" key="1">
    <citation type="submission" date="2017-10" db="EMBL/GenBank/DDBJ databases">
        <title>Bifidobacterium xylocopum sp. nov. and Bifidobacterium aemilianum sp. nov., from the carpenter bee (Xylocopa violacea) digestive tract.</title>
        <authorList>
            <person name="Alberoni D."/>
            <person name="Baffoni L."/>
            <person name="Di Gioia D."/>
            <person name="Gaggia F."/>
            <person name="Biavati B."/>
        </authorList>
    </citation>
    <scope>NUCLEOTIDE SEQUENCE [LARGE SCALE GENOMIC DNA]</scope>
    <source>
        <strain evidence="2 3">XV10</strain>
    </source>
</reference>
<dbReference type="GO" id="GO:0016747">
    <property type="term" value="F:acyltransferase activity, transferring groups other than amino-acyl groups"/>
    <property type="evidence" value="ECO:0007669"/>
    <property type="project" value="InterPro"/>
</dbReference>
<name>A0A366K8X5_9BIFI</name>
<feature type="domain" description="N-acetyltransferase" evidence="1">
    <location>
        <begin position="1"/>
        <end position="80"/>
    </location>
</feature>
<protein>
    <recommendedName>
        <fullName evidence="1">N-acetyltransferase domain-containing protein</fullName>
    </recommendedName>
</protein>
<dbReference type="InterPro" id="IPR000182">
    <property type="entry name" value="GNAT_dom"/>
</dbReference>
<organism evidence="2 3">
    <name type="scientific">Bifidobacterium aemilianum</name>
    <dbReference type="NCBI Taxonomy" id="2493120"/>
    <lineage>
        <taxon>Bacteria</taxon>
        <taxon>Bacillati</taxon>
        <taxon>Actinomycetota</taxon>
        <taxon>Actinomycetes</taxon>
        <taxon>Bifidobacteriales</taxon>
        <taxon>Bifidobacteriaceae</taxon>
        <taxon>Bifidobacterium</taxon>
    </lineage>
</organism>
<evidence type="ECO:0000259" key="1">
    <source>
        <dbReference type="PROSITE" id="PS51186"/>
    </source>
</evidence>
<dbReference type="Pfam" id="PF00583">
    <property type="entry name" value="Acetyltransf_1"/>
    <property type="match status" value="1"/>
</dbReference>